<dbReference type="SUPFAM" id="SSF88723">
    <property type="entry name" value="PIN domain-like"/>
    <property type="match status" value="2"/>
</dbReference>
<gene>
    <name evidence="1" type="ORF">OKA04_18405</name>
</gene>
<proteinExistence type="predicted"/>
<sequence length="191" mass="22212">MAQTKVLLDTNSYLRLAFNLHPLLFVPFGDEAYTLYVHPDLRAECDREPRLRNKFDWVRLPKFEENRKRPLQLSNAQKKAIAENFDFMWGHVAAEGLSPSPVDTRILATALELEIHVVTDDRGMIDLAKEYGVPTWTTLELMKQMFDADHLSIEKVRMLVAQWIYDEDLPARELRTPYRDFFGEDPPTGFA</sequence>
<dbReference type="EMBL" id="JAPDDS010000011">
    <property type="protein sequence ID" value="MCW1886717.1"/>
    <property type="molecule type" value="Genomic_DNA"/>
</dbReference>
<reference evidence="1 2" key="1">
    <citation type="submission" date="2022-10" db="EMBL/GenBank/DDBJ databases">
        <title>Luteolibacter flavescens strain MCCC 1K03193, whole genome shotgun sequencing project.</title>
        <authorList>
            <person name="Zhao G."/>
            <person name="Shen L."/>
        </authorList>
    </citation>
    <scope>NUCLEOTIDE SEQUENCE [LARGE SCALE GENOMIC DNA]</scope>
    <source>
        <strain evidence="1 2">MCCC 1K03193</strain>
    </source>
</reference>
<dbReference type="InterPro" id="IPR029060">
    <property type="entry name" value="PIN-like_dom_sf"/>
</dbReference>
<evidence type="ECO:0000313" key="2">
    <source>
        <dbReference type="Proteomes" id="UP001207930"/>
    </source>
</evidence>
<dbReference type="Proteomes" id="UP001207930">
    <property type="component" value="Unassembled WGS sequence"/>
</dbReference>
<accession>A0ABT3FTC8</accession>
<protein>
    <recommendedName>
        <fullName evidence="3">DNA-binding protein</fullName>
    </recommendedName>
</protein>
<dbReference type="RefSeq" id="WP_264502672.1">
    <property type="nucleotide sequence ID" value="NZ_JAPDDS010000011.1"/>
</dbReference>
<keyword evidence="2" id="KW-1185">Reference proteome</keyword>
<organism evidence="1 2">
    <name type="scientific">Luteolibacter flavescens</name>
    <dbReference type="NCBI Taxonomy" id="1859460"/>
    <lineage>
        <taxon>Bacteria</taxon>
        <taxon>Pseudomonadati</taxon>
        <taxon>Verrucomicrobiota</taxon>
        <taxon>Verrucomicrobiia</taxon>
        <taxon>Verrucomicrobiales</taxon>
        <taxon>Verrucomicrobiaceae</taxon>
        <taxon>Luteolibacter</taxon>
    </lineage>
</organism>
<name>A0ABT3FTC8_9BACT</name>
<comment type="caution">
    <text evidence="1">The sequence shown here is derived from an EMBL/GenBank/DDBJ whole genome shotgun (WGS) entry which is preliminary data.</text>
</comment>
<evidence type="ECO:0000313" key="1">
    <source>
        <dbReference type="EMBL" id="MCW1886717.1"/>
    </source>
</evidence>
<evidence type="ECO:0008006" key="3">
    <source>
        <dbReference type="Google" id="ProtNLM"/>
    </source>
</evidence>